<dbReference type="AlphaFoldDB" id="X1U0H2"/>
<dbReference type="EMBL" id="BARW01026947">
    <property type="protein sequence ID" value="GAJ11038.1"/>
    <property type="molecule type" value="Genomic_DNA"/>
</dbReference>
<proteinExistence type="predicted"/>
<protein>
    <submittedName>
        <fullName evidence="1">Uncharacterized protein</fullName>
    </submittedName>
</protein>
<reference evidence="1" key="1">
    <citation type="journal article" date="2014" name="Front. Microbiol.">
        <title>High frequency of phylogenetically diverse reductive dehalogenase-homologous genes in deep subseafloor sedimentary metagenomes.</title>
        <authorList>
            <person name="Kawai M."/>
            <person name="Futagami T."/>
            <person name="Toyoda A."/>
            <person name="Takaki Y."/>
            <person name="Nishi S."/>
            <person name="Hori S."/>
            <person name="Arai W."/>
            <person name="Tsubouchi T."/>
            <person name="Morono Y."/>
            <person name="Uchiyama I."/>
            <person name="Ito T."/>
            <person name="Fujiyama A."/>
            <person name="Inagaki F."/>
            <person name="Takami H."/>
        </authorList>
    </citation>
    <scope>NUCLEOTIDE SEQUENCE</scope>
    <source>
        <strain evidence="1">Expedition CK06-06</strain>
    </source>
</reference>
<comment type="caution">
    <text evidence="1">The sequence shown here is derived from an EMBL/GenBank/DDBJ whole genome shotgun (WGS) entry which is preliminary data.</text>
</comment>
<evidence type="ECO:0000313" key="1">
    <source>
        <dbReference type="EMBL" id="GAJ11038.1"/>
    </source>
</evidence>
<sequence length="47" mass="5311">PGIVVGQLQHRREISYAHNRDMLVKIRRTITESALTDGWGNSLPPNL</sequence>
<name>X1U0H2_9ZZZZ</name>
<organism evidence="1">
    <name type="scientific">marine sediment metagenome</name>
    <dbReference type="NCBI Taxonomy" id="412755"/>
    <lineage>
        <taxon>unclassified sequences</taxon>
        <taxon>metagenomes</taxon>
        <taxon>ecological metagenomes</taxon>
    </lineage>
</organism>
<feature type="non-terminal residue" evidence="1">
    <location>
        <position position="1"/>
    </location>
</feature>
<accession>X1U0H2</accession>
<gene>
    <name evidence="1" type="ORF">S12H4_43834</name>
</gene>